<keyword evidence="7 14" id="KW-0456">Lyase</keyword>
<evidence type="ECO:0000256" key="5">
    <source>
        <dbReference type="ARBA" id="ARBA00020771"/>
    </source>
</evidence>
<evidence type="ECO:0000313" key="17">
    <source>
        <dbReference type="Proteomes" id="UP000830236"/>
    </source>
</evidence>
<evidence type="ECO:0000256" key="14">
    <source>
        <dbReference type="RuleBase" id="RU000515"/>
    </source>
</evidence>
<dbReference type="PRINTS" id="PR00144">
    <property type="entry name" value="DALDHYDRTASE"/>
</dbReference>
<feature type="active site" description="Schiff-base intermediate with substrate" evidence="11">
    <location>
        <position position="216"/>
    </location>
</feature>
<evidence type="ECO:0000256" key="7">
    <source>
        <dbReference type="ARBA" id="ARBA00023239"/>
    </source>
</evidence>
<keyword evidence="13" id="KW-0479">Metal-binding</keyword>
<dbReference type="PIRSF" id="PIRSF001415">
    <property type="entry name" value="Porphbilin_synth"/>
    <property type="match status" value="1"/>
</dbReference>
<proteinExistence type="inferred from homology"/>
<dbReference type="GO" id="GO:0008270">
    <property type="term" value="F:zinc ion binding"/>
    <property type="evidence" value="ECO:0007669"/>
    <property type="project" value="TreeGrafter"/>
</dbReference>
<dbReference type="Proteomes" id="UP000830236">
    <property type="component" value="Chromosome"/>
</dbReference>
<comment type="function">
    <text evidence="9">Catalyzes an early step in the biosynthesis of tetrapyrroles. Binds two molecules of 5-aminolevulinate per subunit, each at a distinct site, and catalyzes their condensation to form porphobilinogen.</text>
</comment>
<evidence type="ECO:0000256" key="8">
    <source>
        <dbReference type="ARBA" id="ARBA00023244"/>
    </source>
</evidence>
<dbReference type="NCBIfam" id="NF006762">
    <property type="entry name" value="PRK09283.1"/>
    <property type="match status" value="1"/>
</dbReference>
<dbReference type="EMBL" id="CP097095">
    <property type="protein sequence ID" value="UQF79841.1"/>
    <property type="molecule type" value="Genomic_DNA"/>
</dbReference>
<sequence>MTTIPQSALDLLTSHGVAPAPIPMLRPRRLRSTPAMRALVSQHRIDPAKLILPVFVREDISEPQAISAMPGVYQHTLDSLRREAVACAEAGVGSIDLFGVPAVRDEAGSQAWASEGILNQGITAVREEVGDAVVVCADTCLDEFTSHGHCGLLDERGGVDNDATLPLYQAMAVSQAEAGAHMVSPSGMMDGQVAAIRQALDASGHADVAILAYSAKYASAYFGPFREAVGSTLKGDRRTYQQDPANRREGLYEALLDAAEGADMVMVKPAGPYLDVLSDVAAASDIPVAAYQVSGEFAMVEAAAANGWIDRERVILESVLGIFRAGADTVLTYWAREIAQMLR</sequence>
<keyword evidence="8 14" id="KW-0627">Porphyrin biosynthesis</keyword>
<dbReference type="GO" id="GO:0004655">
    <property type="term" value="F:porphobilinogen synthase activity"/>
    <property type="evidence" value="ECO:0007669"/>
    <property type="project" value="UniProtKB-EC"/>
</dbReference>
<evidence type="ECO:0000256" key="4">
    <source>
        <dbReference type="ARBA" id="ARBA00012053"/>
    </source>
</evidence>
<comment type="similarity">
    <text evidence="2 15">Belongs to the ALAD family.</text>
</comment>
<dbReference type="KEGG" id="agh:M3I41_00740"/>
<feature type="binding site" evidence="12">
    <location>
        <position position="294"/>
    </location>
    <ligand>
        <name>5-aminolevulinate</name>
        <dbReference type="ChEBI" id="CHEBI:356416"/>
        <label>2</label>
    </ligand>
</feature>
<dbReference type="SMART" id="SM01004">
    <property type="entry name" value="ALAD"/>
    <property type="match status" value="1"/>
</dbReference>
<comment type="catalytic activity">
    <reaction evidence="10 14">
        <text>2 5-aminolevulinate = porphobilinogen + 2 H2O + H(+)</text>
        <dbReference type="Rhea" id="RHEA:24064"/>
        <dbReference type="ChEBI" id="CHEBI:15377"/>
        <dbReference type="ChEBI" id="CHEBI:15378"/>
        <dbReference type="ChEBI" id="CHEBI:58126"/>
        <dbReference type="ChEBI" id="CHEBI:356416"/>
        <dbReference type="EC" id="4.2.1.24"/>
    </reaction>
</comment>
<evidence type="ECO:0000256" key="6">
    <source>
        <dbReference type="ARBA" id="ARBA00023133"/>
    </source>
</evidence>
<accession>A0A9E7AHT7</accession>
<dbReference type="CDD" id="cd00384">
    <property type="entry name" value="ALAD_PBGS"/>
    <property type="match status" value="1"/>
</dbReference>
<comment type="pathway">
    <text evidence="1">Porphyrin-containing compound metabolism; protoporphyrin-IX biosynthesis; coproporphyrinogen-III from 5-aminolevulinate: step 1/4.</text>
</comment>
<dbReference type="GO" id="GO:0005829">
    <property type="term" value="C:cytosol"/>
    <property type="evidence" value="ECO:0007669"/>
    <property type="project" value="TreeGrafter"/>
</dbReference>
<dbReference type="SUPFAM" id="SSF51569">
    <property type="entry name" value="Aldolase"/>
    <property type="match status" value="1"/>
</dbReference>
<evidence type="ECO:0000256" key="1">
    <source>
        <dbReference type="ARBA" id="ARBA00004694"/>
    </source>
</evidence>
<evidence type="ECO:0000256" key="13">
    <source>
        <dbReference type="PIRSR" id="PIRSR001415-5"/>
    </source>
</evidence>
<name>A0A9E7AHT7_9ACTO</name>
<reference evidence="16" key="1">
    <citation type="submission" date="2022-05" db="EMBL/GenBank/DDBJ databases">
        <title>Using nanopore sequencing to obtain complete genomes from saliva samples.</title>
        <authorList>
            <person name="Baker J.L."/>
        </authorList>
    </citation>
    <scope>NUCLEOTIDE SEQUENCE</scope>
    <source>
        <strain evidence="16">JCVI-JB-Ag32</strain>
    </source>
</reference>
<dbReference type="GO" id="GO:0006783">
    <property type="term" value="P:heme biosynthetic process"/>
    <property type="evidence" value="ECO:0007669"/>
    <property type="project" value="UniProtKB-KW"/>
</dbReference>
<feature type="binding site" evidence="12">
    <location>
        <position position="333"/>
    </location>
    <ligand>
        <name>5-aminolevulinate</name>
        <dbReference type="ChEBI" id="CHEBI:356416"/>
        <label>2</label>
    </ligand>
</feature>
<dbReference type="Pfam" id="PF00490">
    <property type="entry name" value="ALAD"/>
    <property type="match status" value="1"/>
</dbReference>
<dbReference type="PROSITE" id="PS00169">
    <property type="entry name" value="D_ALA_DEHYDRATASE"/>
    <property type="match status" value="1"/>
</dbReference>
<evidence type="ECO:0000256" key="9">
    <source>
        <dbReference type="ARBA" id="ARBA00025628"/>
    </source>
</evidence>
<evidence type="ECO:0000256" key="2">
    <source>
        <dbReference type="ARBA" id="ARBA00008055"/>
    </source>
</evidence>
<comment type="subunit">
    <text evidence="3 14">Homooctamer.</text>
</comment>
<protein>
    <recommendedName>
        <fullName evidence="5 14">Delta-aminolevulinic acid dehydratase</fullName>
        <ecNumber evidence="4 14">4.2.1.24</ecNumber>
    </recommendedName>
</protein>
<feature type="binding site" evidence="13">
    <location>
        <position position="253"/>
    </location>
    <ligand>
        <name>Mg(2+)</name>
        <dbReference type="ChEBI" id="CHEBI:18420"/>
    </ligand>
</feature>
<evidence type="ECO:0000256" key="3">
    <source>
        <dbReference type="ARBA" id="ARBA00011823"/>
    </source>
</evidence>
<dbReference type="EC" id="4.2.1.24" evidence="4 14"/>
<dbReference type="FunFam" id="3.20.20.70:FF:000019">
    <property type="entry name" value="Delta-aminolevulinic acid dehydratase"/>
    <property type="match status" value="1"/>
</dbReference>
<feature type="binding site" evidence="12">
    <location>
        <position position="237"/>
    </location>
    <ligand>
        <name>5-aminolevulinate</name>
        <dbReference type="ChEBI" id="CHEBI:356416"/>
        <label>1</label>
    </ligand>
</feature>
<dbReference type="PANTHER" id="PTHR11458:SF0">
    <property type="entry name" value="DELTA-AMINOLEVULINIC ACID DEHYDRATASE"/>
    <property type="match status" value="1"/>
</dbReference>
<evidence type="ECO:0000256" key="11">
    <source>
        <dbReference type="PIRSR" id="PIRSR001415-1"/>
    </source>
</evidence>
<dbReference type="AlphaFoldDB" id="A0A9E7AHT7"/>
<dbReference type="InterPro" id="IPR013785">
    <property type="entry name" value="Aldolase_TIM"/>
</dbReference>
<gene>
    <name evidence="16" type="primary">hemB</name>
    <name evidence="16" type="ORF">M3I41_00740</name>
</gene>
<dbReference type="Gene3D" id="3.20.20.70">
    <property type="entry name" value="Aldolase class I"/>
    <property type="match status" value="1"/>
</dbReference>
<evidence type="ECO:0000256" key="15">
    <source>
        <dbReference type="RuleBase" id="RU004161"/>
    </source>
</evidence>
<dbReference type="InterPro" id="IPR001731">
    <property type="entry name" value="ALAD"/>
</dbReference>
<organism evidence="16 17">
    <name type="scientific">Actinomyces graevenitzii</name>
    <dbReference type="NCBI Taxonomy" id="55565"/>
    <lineage>
        <taxon>Bacteria</taxon>
        <taxon>Bacillati</taxon>
        <taxon>Actinomycetota</taxon>
        <taxon>Actinomycetes</taxon>
        <taxon>Actinomycetales</taxon>
        <taxon>Actinomycetaceae</taxon>
        <taxon>Actinomyces</taxon>
    </lineage>
</organism>
<dbReference type="InterPro" id="IPR030656">
    <property type="entry name" value="ALAD_AS"/>
</dbReference>
<evidence type="ECO:0000256" key="10">
    <source>
        <dbReference type="ARBA" id="ARBA00047651"/>
    </source>
</evidence>
<feature type="binding site" evidence="12">
    <location>
        <position position="226"/>
    </location>
    <ligand>
        <name>5-aminolevulinate</name>
        <dbReference type="ChEBI" id="CHEBI:356416"/>
        <label>1</label>
    </ligand>
</feature>
<dbReference type="PANTHER" id="PTHR11458">
    <property type="entry name" value="DELTA-AMINOLEVULINIC ACID DEHYDRATASE"/>
    <property type="match status" value="1"/>
</dbReference>
<keyword evidence="6" id="KW-0350">Heme biosynthesis</keyword>
<evidence type="ECO:0000256" key="12">
    <source>
        <dbReference type="PIRSR" id="PIRSR001415-2"/>
    </source>
</evidence>
<evidence type="ECO:0000313" key="16">
    <source>
        <dbReference type="EMBL" id="UQF79841.1"/>
    </source>
</evidence>
<keyword evidence="13" id="KW-0460">Magnesium</keyword>
<feature type="active site" description="Schiff-base intermediate with substrate" evidence="11">
    <location>
        <position position="268"/>
    </location>
</feature>